<feature type="binding site" evidence="9">
    <location>
        <begin position="30"/>
        <end position="37"/>
    </location>
    <ligand>
        <name>ATP</name>
        <dbReference type="ChEBI" id="CHEBI:30616"/>
    </ligand>
</feature>
<dbReference type="InterPro" id="IPR018078">
    <property type="entry name" value="DNA-binding_RecF_CS"/>
</dbReference>
<dbReference type="InterPro" id="IPR042174">
    <property type="entry name" value="RecF_2"/>
</dbReference>
<dbReference type="HAMAP" id="MF_00365">
    <property type="entry name" value="RecF"/>
    <property type="match status" value="1"/>
</dbReference>
<evidence type="ECO:0000256" key="3">
    <source>
        <dbReference type="ARBA" id="ARBA00020170"/>
    </source>
</evidence>
<dbReference type="GO" id="GO:0003697">
    <property type="term" value="F:single-stranded DNA binding"/>
    <property type="evidence" value="ECO:0007669"/>
    <property type="project" value="UniProtKB-UniRule"/>
</dbReference>
<dbReference type="InterPro" id="IPR001238">
    <property type="entry name" value="DNA-binding_RecF"/>
</dbReference>
<evidence type="ECO:0000256" key="7">
    <source>
        <dbReference type="ARBA" id="ARBA00022840"/>
    </source>
</evidence>
<comment type="subcellular location">
    <subcellularLocation>
        <location evidence="1 9">Cytoplasm</location>
    </subcellularLocation>
</comment>
<dbReference type="Proteomes" id="UP000294887">
    <property type="component" value="Unassembled WGS sequence"/>
</dbReference>
<dbReference type="GO" id="GO:0006302">
    <property type="term" value="P:double-strand break repair"/>
    <property type="evidence" value="ECO:0007669"/>
    <property type="project" value="TreeGrafter"/>
</dbReference>
<comment type="caution">
    <text evidence="11">The sequence shown here is derived from an EMBL/GenBank/DDBJ whole genome shotgun (WGS) entry which is preliminary data.</text>
</comment>
<keyword evidence="9" id="KW-0227">DNA damage</keyword>
<evidence type="ECO:0000256" key="4">
    <source>
        <dbReference type="ARBA" id="ARBA00022490"/>
    </source>
</evidence>
<dbReference type="GO" id="GO:0006260">
    <property type="term" value="P:DNA replication"/>
    <property type="evidence" value="ECO:0007669"/>
    <property type="project" value="UniProtKB-UniRule"/>
</dbReference>
<evidence type="ECO:0000259" key="10">
    <source>
        <dbReference type="Pfam" id="PF02463"/>
    </source>
</evidence>
<accession>A0A4R1F431</accession>
<comment type="similarity">
    <text evidence="2 9">Belongs to the RecF family.</text>
</comment>
<dbReference type="GO" id="GO:0005524">
    <property type="term" value="F:ATP binding"/>
    <property type="evidence" value="ECO:0007669"/>
    <property type="project" value="UniProtKB-UniRule"/>
</dbReference>
<keyword evidence="8 9" id="KW-0238">DNA-binding</keyword>
<dbReference type="GO" id="GO:0000731">
    <property type="term" value="P:DNA synthesis involved in DNA repair"/>
    <property type="evidence" value="ECO:0007669"/>
    <property type="project" value="TreeGrafter"/>
</dbReference>
<dbReference type="EMBL" id="SMFQ01000002">
    <property type="protein sequence ID" value="TCJ89037.1"/>
    <property type="molecule type" value="Genomic_DNA"/>
</dbReference>
<organism evidence="11 12">
    <name type="scientific">Cocleimonas flava</name>
    <dbReference type="NCBI Taxonomy" id="634765"/>
    <lineage>
        <taxon>Bacteria</taxon>
        <taxon>Pseudomonadati</taxon>
        <taxon>Pseudomonadota</taxon>
        <taxon>Gammaproteobacteria</taxon>
        <taxon>Thiotrichales</taxon>
        <taxon>Thiotrichaceae</taxon>
        <taxon>Cocleimonas</taxon>
    </lineage>
</organism>
<keyword evidence="12" id="KW-1185">Reference proteome</keyword>
<gene>
    <name evidence="9" type="primary">recF</name>
    <name evidence="11" type="ORF">EV695_0898</name>
</gene>
<evidence type="ECO:0000256" key="2">
    <source>
        <dbReference type="ARBA" id="ARBA00008016"/>
    </source>
</evidence>
<keyword evidence="5 9" id="KW-0235">DNA replication</keyword>
<dbReference type="RefSeq" id="WP_131904696.1">
    <property type="nucleotide sequence ID" value="NZ_BAAAFU010000008.1"/>
</dbReference>
<keyword evidence="6 9" id="KW-0547">Nucleotide-binding</keyword>
<keyword evidence="4 9" id="KW-0963">Cytoplasm</keyword>
<name>A0A4R1F431_9GAMM</name>
<dbReference type="Pfam" id="PF02463">
    <property type="entry name" value="SMC_N"/>
    <property type="match status" value="1"/>
</dbReference>
<sequence>MWIQKLNIKNVRSIQDESLDFCPGFNIIIGDNASGKTSLLESLSLLSSGRSFRSSHISEVIKYQQPSALVNATLNNNNSSIKMGIDKSQSKTSIRINQKDIFSQAELSSHLPITIIHPNSLELITGAPSLRRAYIDWLAFYIFPDFYSKWKTYQHVLKQRNICLKSPKHFYALDKWTSELVINQPEIIKYRHQTVELIKPILQKITSVLLPELDINIELYSGFPNDIQTDSKSLLDFYKSKSDIDIKFKRTVTGAHKADLKINLGDTSASQSASRGQLKLIAISLLLARSEIILETKSSKGILLIDDLSSELDVINQNKLLKFISDLKLQSIITTTKPLTYDLDQAKMFHVKHGSFSEYQG</sequence>
<dbReference type="InterPro" id="IPR003395">
    <property type="entry name" value="RecF/RecN/SMC_N"/>
</dbReference>
<evidence type="ECO:0000313" key="11">
    <source>
        <dbReference type="EMBL" id="TCJ89037.1"/>
    </source>
</evidence>
<dbReference type="Gene3D" id="3.40.50.300">
    <property type="entry name" value="P-loop containing nucleotide triphosphate hydrolases"/>
    <property type="match status" value="1"/>
</dbReference>
<keyword evidence="7 9" id="KW-0067">ATP-binding</keyword>
<comment type="function">
    <text evidence="9">The RecF protein is involved in DNA metabolism; it is required for DNA replication and normal SOS inducibility. RecF binds preferentially to single-stranded, linear DNA. It also seems to bind ATP.</text>
</comment>
<dbReference type="PANTHER" id="PTHR32182:SF0">
    <property type="entry name" value="DNA REPLICATION AND REPAIR PROTEIN RECF"/>
    <property type="match status" value="1"/>
</dbReference>
<dbReference type="Gene3D" id="1.20.1050.90">
    <property type="entry name" value="RecF/RecN/SMC, N-terminal domain"/>
    <property type="match status" value="1"/>
</dbReference>
<dbReference type="AlphaFoldDB" id="A0A4R1F431"/>
<keyword evidence="9" id="KW-0234">DNA repair</keyword>
<reference evidence="11 12" key="1">
    <citation type="submission" date="2019-03" db="EMBL/GenBank/DDBJ databases">
        <title>Genomic Encyclopedia of Type Strains, Phase IV (KMG-IV): sequencing the most valuable type-strain genomes for metagenomic binning, comparative biology and taxonomic classification.</title>
        <authorList>
            <person name="Goeker M."/>
        </authorList>
    </citation>
    <scope>NUCLEOTIDE SEQUENCE [LARGE SCALE GENOMIC DNA]</scope>
    <source>
        <strain evidence="11 12">DSM 24830</strain>
    </source>
</reference>
<protein>
    <recommendedName>
        <fullName evidence="3 9">DNA replication and repair protein RecF</fullName>
    </recommendedName>
</protein>
<evidence type="ECO:0000256" key="9">
    <source>
        <dbReference type="HAMAP-Rule" id="MF_00365"/>
    </source>
</evidence>
<evidence type="ECO:0000313" key="12">
    <source>
        <dbReference type="Proteomes" id="UP000294887"/>
    </source>
</evidence>
<keyword evidence="9" id="KW-0742">SOS response</keyword>
<evidence type="ECO:0000256" key="1">
    <source>
        <dbReference type="ARBA" id="ARBA00004496"/>
    </source>
</evidence>
<evidence type="ECO:0000256" key="5">
    <source>
        <dbReference type="ARBA" id="ARBA00022705"/>
    </source>
</evidence>
<feature type="domain" description="RecF/RecN/SMC N-terminal" evidence="10">
    <location>
        <begin position="3"/>
        <end position="341"/>
    </location>
</feature>
<dbReference type="SUPFAM" id="SSF52540">
    <property type="entry name" value="P-loop containing nucleoside triphosphate hydrolases"/>
    <property type="match status" value="1"/>
</dbReference>
<dbReference type="PROSITE" id="PS00617">
    <property type="entry name" value="RECF_1"/>
    <property type="match status" value="1"/>
</dbReference>
<dbReference type="NCBIfam" id="TIGR00611">
    <property type="entry name" value="recf"/>
    <property type="match status" value="1"/>
</dbReference>
<dbReference type="GO" id="GO:0005737">
    <property type="term" value="C:cytoplasm"/>
    <property type="evidence" value="ECO:0007669"/>
    <property type="project" value="UniProtKB-SubCell"/>
</dbReference>
<dbReference type="GO" id="GO:0009432">
    <property type="term" value="P:SOS response"/>
    <property type="evidence" value="ECO:0007669"/>
    <property type="project" value="UniProtKB-UniRule"/>
</dbReference>
<dbReference type="PANTHER" id="PTHR32182">
    <property type="entry name" value="DNA REPLICATION AND REPAIR PROTEIN RECF"/>
    <property type="match status" value="1"/>
</dbReference>
<proteinExistence type="inferred from homology"/>
<evidence type="ECO:0000256" key="8">
    <source>
        <dbReference type="ARBA" id="ARBA00023125"/>
    </source>
</evidence>
<evidence type="ECO:0000256" key="6">
    <source>
        <dbReference type="ARBA" id="ARBA00022741"/>
    </source>
</evidence>
<dbReference type="OrthoDB" id="9803889at2"/>
<dbReference type="InterPro" id="IPR027417">
    <property type="entry name" value="P-loop_NTPase"/>
</dbReference>